<evidence type="ECO:0000313" key="1">
    <source>
        <dbReference type="EMBL" id="QJA92178.1"/>
    </source>
</evidence>
<accession>A0A6M3LGK6</accession>
<gene>
    <name evidence="1" type="ORF">MM415B04828_0010</name>
</gene>
<dbReference type="EMBL" id="MT143044">
    <property type="protein sequence ID" value="QJA92178.1"/>
    <property type="molecule type" value="Genomic_DNA"/>
</dbReference>
<name>A0A6M3LGK6_9ZZZZ</name>
<protein>
    <submittedName>
        <fullName evidence="1">Uncharacterized protein</fullName>
    </submittedName>
</protein>
<reference evidence="1" key="1">
    <citation type="submission" date="2020-03" db="EMBL/GenBank/DDBJ databases">
        <title>The deep terrestrial virosphere.</title>
        <authorList>
            <person name="Holmfeldt K."/>
            <person name="Nilsson E."/>
            <person name="Simone D."/>
            <person name="Lopez-Fernandez M."/>
            <person name="Wu X."/>
            <person name="de Brujin I."/>
            <person name="Lundin D."/>
            <person name="Andersson A."/>
            <person name="Bertilsson S."/>
            <person name="Dopson M."/>
        </authorList>
    </citation>
    <scope>NUCLEOTIDE SEQUENCE</scope>
    <source>
        <strain evidence="1">MM415B04828</strain>
    </source>
</reference>
<sequence length="71" mass="8120">MEMHINPKAGILPLYPNGTNSTFFTECCEVAICDDQPCCPLCGREVIGSDIENQHERHLFRWRLAYRGGHQ</sequence>
<proteinExistence type="predicted"/>
<dbReference type="AlphaFoldDB" id="A0A6M3LGK6"/>
<organism evidence="1">
    <name type="scientific">viral metagenome</name>
    <dbReference type="NCBI Taxonomy" id="1070528"/>
    <lineage>
        <taxon>unclassified sequences</taxon>
        <taxon>metagenomes</taxon>
        <taxon>organismal metagenomes</taxon>
    </lineage>
</organism>